<evidence type="ECO:0000313" key="1">
    <source>
        <dbReference type="EMBL" id="MDR4950629.1"/>
    </source>
</evidence>
<dbReference type="EMBL" id="JAVIXS010000001">
    <property type="protein sequence ID" value="MDR4950629.1"/>
    <property type="molecule type" value="Genomic_DNA"/>
</dbReference>
<protein>
    <submittedName>
        <fullName evidence="1">Uncharacterized protein</fullName>
    </submittedName>
</protein>
<keyword evidence="2" id="KW-1185">Reference proteome</keyword>
<evidence type="ECO:0000313" key="2">
    <source>
        <dbReference type="Proteomes" id="UP001260959"/>
    </source>
</evidence>
<name>A0ABU1DYL2_9FLAO</name>
<gene>
    <name evidence="1" type="ORF">REB14_00365</name>
</gene>
<sequence length="66" mass="8083">MDILIIFLCAQQILTRIIQQIYGTDHEMYFQEIENEEKLEEFLDRFMTQEEFLETVKEYLIGKMTE</sequence>
<accession>A0ABU1DYL2</accession>
<proteinExistence type="predicted"/>
<organism evidence="1 2">
    <name type="scientific">Chryseobacterium metallicongregator</name>
    <dbReference type="NCBI Taxonomy" id="3073042"/>
    <lineage>
        <taxon>Bacteria</taxon>
        <taxon>Pseudomonadati</taxon>
        <taxon>Bacteroidota</taxon>
        <taxon>Flavobacteriia</taxon>
        <taxon>Flavobacteriales</taxon>
        <taxon>Weeksellaceae</taxon>
        <taxon>Chryseobacterium group</taxon>
        <taxon>Chryseobacterium</taxon>
    </lineage>
</organism>
<comment type="caution">
    <text evidence="1">The sequence shown here is derived from an EMBL/GenBank/DDBJ whole genome shotgun (WGS) entry which is preliminary data.</text>
</comment>
<dbReference type="RefSeq" id="WP_309521207.1">
    <property type="nucleotide sequence ID" value="NZ_JAVIXS010000001.1"/>
</dbReference>
<dbReference type="Proteomes" id="UP001260959">
    <property type="component" value="Unassembled WGS sequence"/>
</dbReference>
<reference evidence="1 2" key="1">
    <citation type="submission" date="2023-08" db="EMBL/GenBank/DDBJ databases">
        <authorList>
            <person name="Maltman C."/>
        </authorList>
    </citation>
    <scope>NUCLEOTIDE SEQUENCE [LARGE SCALE GENOMIC DNA]</scope>
    <source>
        <strain evidence="1 2">ES2</strain>
    </source>
</reference>